<evidence type="ECO:0000259" key="5">
    <source>
        <dbReference type="PROSITE" id="PS51459"/>
    </source>
</evidence>
<dbReference type="PANTHER" id="PTHR13504">
    <property type="entry name" value="FIDO DOMAIN-CONTAINING PROTEIN DDB_G0283145"/>
    <property type="match status" value="1"/>
</dbReference>
<dbReference type="InterPro" id="IPR003812">
    <property type="entry name" value="Fido"/>
</dbReference>
<protein>
    <recommendedName>
        <fullName evidence="1">Protein adenylyltransferase</fullName>
        <ecNumber evidence="1">2.7.7.108</ecNumber>
    </recommendedName>
    <alternativeName>
        <fullName evidence="1">AMPylator</fullName>
    </alternativeName>
</protein>
<reference evidence="6 7" key="1">
    <citation type="submission" date="2018-02" db="EMBL/GenBank/DDBJ databases">
        <title>Subsurface microbial communities from deep shales in Ohio and West Virginia, USA.</title>
        <authorList>
            <person name="Wrighton K."/>
        </authorList>
    </citation>
    <scope>NUCLEOTIDE SEQUENCE [LARGE SCALE GENOMIC DNA]</scope>
    <source>
        <strain evidence="6 7">OWC-DMM</strain>
    </source>
</reference>
<dbReference type="GO" id="GO:0070733">
    <property type="term" value="F:AMPylase activity"/>
    <property type="evidence" value="ECO:0007669"/>
    <property type="project" value="UniProtKB-UniRule"/>
</dbReference>
<comment type="subunit">
    <text evidence="1">Homodimer.</text>
</comment>
<feature type="binding site" evidence="4">
    <location>
        <begin position="215"/>
        <end position="222"/>
    </location>
    <ligand>
        <name>ATP</name>
        <dbReference type="ChEBI" id="CHEBI:30616"/>
    </ligand>
</feature>
<feature type="binding site" evidence="2">
    <location>
        <position position="211"/>
    </location>
    <ligand>
        <name>ATP</name>
        <dbReference type="ChEBI" id="CHEBI:30616"/>
    </ligand>
</feature>
<evidence type="ECO:0000256" key="1">
    <source>
        <dbReference type="PIRNR" id="PIRNR038925"/>
    </source>
</evidence>
<name>A0A2S6HA62_9GAMM</name>
<dbReference type="InterPro" id="IPR026287">
    <property type="entry name" value="SoFic-like"/>
</dbReference>
<dbReference type="Pfam" id="PF13784">
    <property type="entry name" value="Fic_N"/>
    <property type="match status" value="1"/>
</dbReference>
<dbReference type="AlphaFoldDB" id="A0A2S6HA62"/>
<dbReference type="EMBL" id="PTIZ01000010">
    <property type="protein sequence ID" value="PPK74348.1"/>
    <property type="molecule type" value="Genomic_DNA"/>
</dbReference>
<feature type="active site" evidence="3">
    <location>
        <position position="211"/>
    </location>
</feature>
<feature type="binding site" evidence="4">
    <location>
        <begin position="253"/>
        <end position="254"/>
    </location>
    <ligand>
        <name>ATP</name>
        <dbReference type="ChEBI" id="CHEBI:30616"/>
    </ligand>
</feature>
<keyword evidence="1" id="KW-0548">Nucleotidyltransferase</keyword>
<comment type="catalytic activity">
    <reaction evidence="1">
        <text>L-tyrosyl-[protein] + ATP = O-(5'-adenylyl)-L-tyrosyl-[protein] + diphosphate</text>
        <dbReference type="Rhea" id="RHEA:54288"/>
        <dbReference type="Rhea" id="RHEA-COMP:10136"/>
        <dbReference type="Rhea" id="RHEA-COMP:13846"/>
        <dbReference type="ChEBI" id="CHEBI:30616"/>
        <dbReference type="ChEBI" id="CHEBI:33019"/>
        <dbReference type="ChEBI" id="CHEBI:46858"/>
        <dbReference type="ChEBI" id="CHEBI:83624"/>
        <dbReference type="EC" id="2.7.7.108"/>
    </reaction>
</comment>
<dbReference type="GO" id="GO:0042803">
    <property type="term" value="F:protein homodimerization activity"/>
    <property type="evidence" value="ECO:0007669"/>
    <property type="project" value="UniProtKB-UniRule"/>
</dbReference>
<evidence type="ECO:0000313" key="7">
    <source>
        <dbReference type="Proteomes" id="UP000240010"/>
    </source>
</evidence>
<dbReference type="Gene3D" id="1.10.3290.10">
    <property type="entry name" value="Fido-like domain"/>
    <property type="match status" value="1"/>
</dbReference>
<evidence type="ECO:0000256" key="3">
    <source>
        <dbReference type="PIRSR" id="PIRSR640198-1"/>
    </source>
</evidence>
<feature type="binding site" evidence="2">
    <location>
        <begin position="216"/>
        <end position="222"/>
    </location>
    <ligand>
        <name>ATP</name>
        <dbReference type="ChEBI" id="CHEBI:30616"/>
    </ligand>
</feature>
<feature type="domain" description="Fido" evidence="5">
    <location>
        <begin position="125"/>
        <end position="275"/>
    </location>
</feature>
<feature type="binding site" evidence="2">
    <location>
        <position position="79"/>
    </location>
    <ligand>
        <name>ATP</name>
        <dbReference type="ChEBI" id="CHEBI:30616"/>
    </ligand>
</feature>
<gene>
    <name evidence="6" type="ORF">B0F87_110145</name>
</gene>
<organism evidence="6 7">
    <name type="scientific">Methylobacter tundripaludum</name>
    <dbReference type="NCBI Taxonomy" id="173365"/>
    <lineage>
        <taxon>Bacteria</taxon>
        <taxon>Pseudomonadati</taxon>
        <taxon>Pseudomonadota</taxon>
        <taxon>Gammaproteobacteria</taxon>
        <taxon>Methylococcales</taxon>
        <taxon>Methylococcaceae</taxon>
        <taxon>Methylobacter</taxon>
    </lineage>
</organism>
<keyword evidence="1" id="KW-0808">Transferase</keyword>
<comment type="catalytic activity">
    <reaction evidence="1">
        <text>L-threonyl-[protein] + ATP = 3-O-(5'-adenylyl)-L-threonyl-[protein] + diphosphate</text>
        <dbReference type="Rhea" id="RHEA:54292"/>
        <dbReference type="Rhea" id="RHEA-COMP:11060"/>
        <dbReference type="Rhea" id="RHEA-COMP:13847"/>
        <dbReference type="ChEBI" id="CHEBI:30013"/>
        <dbReference type="ChEBI" id="CHEBI:30616"/>
        <dbReference type="ChEBI" id="CHEBI:33019"/>
        <dbReference type="ChEBI" id="CHEBI:138113"/>
        <dbReference type="EC" id="2.7.7.108"/>
    </reaction>
</comment>
<dbReference type="InterPro" id="IPR025758">
    <property type="entry name" value="Fic/DOC_N"/>
</dbReference>
<proteinExistence type="predicted"/>
<dbReference type="Proteomes" id="UP000240010">
    <property type="component" value="Unassembled WGS sequence"/>
</dbReference>
<dbReference type="RefSeq" id="WP_104429965.1">
    <property type="nucleotide sequence ID" value="NZ_PTIZ01000010.1"/>
</dbReference>
<dbReference type="PANTHER" id="PTHR13504:SF38">
    <property type="entry name" value="FIDO DOMAIN-CONTAINING PROTEIN"/>
    <property type="match status" value="1"/>
</dbReference>
<dbReference type="InterPro" id="IPR040198">
    <property type="entry name" value="Fido_containing"/>
</dbReference>
<evidence type="ECO:0000313" key="6">
    <source>
        <dbReference type="EMBL" id="PPK74348.1"/>
    </source>
</evidence>
<comment type="function">
    <text evidence="1">Adenylyltransferase that mediates the addition of adenosine 5'-monophosphate (AMP) to specific residues of target proteins.</text>
</comment>
<keyword evidence="1 2" id="KW-0067">ATP-binding</keyword>
<dbReference type="Pfam" id="PF02661">
    <property type="entry name" value="Fic"/>
    <property type="match status" value="1"/>
</dbReference>
<accession>A0A2S6HA62</accession>
<dbReference type="SUPFAM" id="SSF140931">
    <property type="entry name" value="Fic-like"/>
    <property type="match status" value="1"/>
</dbReference>
<feature type="binding site" evidence="2">
    <location>
        <position position="253"/>
    </location>
    <ligand>
        <name>ATP</name>
        <dbReference type="ChEBI" id="CHEBI:30616"/>
    </ligand>
</feature>
<dbReference type="GO" id="GO:0005524">
    <property type="term" value="F:ATP binding"/>
    <property type="evidence" value="ECO:0007669"/>
    <property type="project" value="UniProtKB-UniRule"/>
</dbReference>
<keyword evidence="1 2" id="KW-0547">Nucleotide-binding</keyword>
<dbReference type="EC" id="2.7.7.108" evidence="1"/>
<dbReference type="PIRSF" id="PIRSF038925">
    <property type="entry name" value="AMP-prot_trans"/>
    <property type="match status" value="1"/>
</dbReference>
<dbReference type="PROSITE" id="PS51459">
    <property type="entry name" value="FIDO"/>
    <property type="match status" value="1"/>
</dbReference>
<dbReference type="GO" id="GO:0000287">
    <property type="term" value="F:magnesium ion binding"/>
    <property type="evidence" value="ECO:0007669"/>
    <property type="project" value="UniProtKB-UniRule"/>
</dbReference>
<sequence>MNINDFVSGSYQKGYQYQYFLPNHINHTFDWTDGTINELLEGASLKLGELNSFSRFVPNIDMFIMMHIVKEAVDSSRIEGTQTNIDEVLIAEKDIAPEKRDDQQEVKNYIAAMNNAIEELNTLPLSNRLIKNTHKILLSSVRGEHKSPGEFRQSQNWIGGASLADAVFIPPAHHELPELLSDLELFLHNDDIKIPHLIRIAIAHYQFETIHPFLDGNGRIGRLLITLYFVSSGILAKPLLYLSDFLDKNKSLYYDNLTLVRSKNDLGQWLRFFLTGVIQTAENSVLTLEKIVDLKAAIEKEKILHLGKRTKIGHEFFDQLFTKPRVTIKDVQDMTGLSTKAANDLVQAFVDQNILIETTGYQRNRVFNFAEYLQMFY</sequence>
<evidence type="ECO:0000256" key="2">
    <source>
        <dbReference type="PIRSR" id="PIRSR038925-1"/>
    </source>
</evidence>
<evidence type="ECO:0000256" key="4">
    <source>
        <dbReference type="PIRSR" id="PIRSR640198-2"/>
    </source>
</evidence>
<comment type="caution">
    <text evidence="6">The sequence shown here is derived from an EMBL/GenBank/DDBJ whole genome shotgun (WGS) entry which is preliminary data.</text>
</comment>
<dbReference type="InterPro" id="IPR036597">
    <property type="entry name" value="Fido-like_dom_sf"/>
</dbReference>